<keyword evidence="2" id="KW-1185">Reference proteome</keyword>
<dbReference type="EMBL" id="BMAU01021190">
    <property type="protein sequence ID" value="GFX96187.1"/>
    <property type="molecule type" value="Genomic_DNA"/>
</dbReference>
<proteinExistence type="predicted"/>
<name>A0A8X6RNR8_TRICX</name>
<protein>
    <submittedName>
        <fullName evidence="1">Uncharacterized protein</fullName>
    </submittedName>
</protein>
<reference evidence="1" key="1">
    <citation type="submission" date="2020-08" db="EMBL/GenBank/DDBJ databases">
        <title>Multicomponent nature underlies the extraordinary mechanical properties of spider dragline silk.</title>
        <authorList>
            <person name="Kono N."/>
            <person name="Nakamura H."/>
            <person name="Mori M."/>
            <person name="Yoshida Y."/>
            <person name="Ohtoshi R."/>
            <person name="Malay A.D."/>
            <person name="Moran D.A.P."/>
            <person name="Tomita M."/>
            <person name="Numata K."/>
            <person name="Arakawa K."/>
        </authorList>
    </citation>
    <scope>NUCLEOTIDE SEQUENCE</scope>
</reference>
<sequence length="120" mass="14052">MRKLWEFSRERSYAAFLVGSKVKWAGHLTRINENLCCKKISLAKPMGNRPWGRPPSRWIDCVEKRPKNFKGQKLENICQKWRCLERISGEGQGCRAIEELFFTSTMAKSSLESKQLFRLN</sequence>
<gene>
    <name evidence="1" type="ORF">TNCV_2290751</name>
</gene>
<evidence type="ECO:0000313" key="1">
    <source>
        <dbReference type="EMBL" id="GFX96187.1"/>
    </source>
</evidence>
<evidence type="ECO:0000313" key="2">
    <source>
        <dbReference type="Proteomes" id="UP000887159"/>
    </source>
</evidence>
<comment type="caution">
    <text evidence="1">The sequence shown here is derived from an EMBL/GenBank/DDBJ whole genome shotgun (WGS) entry which is preliminary data.</text>
</comment>
<dbReference type="AlphaFoldDB" id="A0A8X6RNR8"/>
<accession>A0A8X6RNR8</accession>
<organism evidence="1 2">
    <name type="scientific">Trichonephila clavipes</name>
    <name type="common">Golden silk orbweaver</name>
    <name type="synonym">Nephila clavipes</name>
    <dbReference type="NCBI Taxonomy" id="2585209"/>
    <lineage>
        <taxon>Eukaryota</taxon>
        <taxon>Metazoa</taxon>
        <taxon>Ecdysozoa</taxon>
        <taxon>Arthropoda</taxon>
        <taxon>Chelicerata</taxon>
        <taxon>Arachnida</taxon>
        <taxon>Araneae</taxon>
        <taxon>Araneomorphae</taxon>
        <taxon>Entelegynae</taxon>
        <taxon>Araneoidea</taxon>
        <taxon>Nephilidae</taxon>
        <taxon>Trichonephila</taxon>
    </lineage>
</organism>
<dbReference type="Proteomes" id="UP000887159">
    <property type="component" value="Unassembled WGS sequence"/>
</dbReference>